<accession>M1P5J1</accession>
<evidence type="ECO:0000313" key="1">
    <source>
        <dbReference type="EMBL" id="AGF71921.1"/>
    </source>
</evidence>
<dbReference type="KEGG" id="chn:A605_04560"/>
<sequence length="434" mass="45604">MELPHPSSLADVITDGMIAQADIDAAVRASFGPVTGVEFTGPAPTAPGPEADSGELDAPVEVRLHGRTGDPVPVQGVRLAVIRDGVWTWATTRTEGFSIPELREPQPASDDLVRAARTLFGNVPVLLAPHDDTVISVIAVTDPPPSGPLRSALISGLSALDERFGTRRALMGFAAFRGLGYWEDGETVTVADTSESVALTLRDGRVTDIAGGMRLDDVRADALYYSAEHQLLLDGLFPGTRVTVDLSRATAEVTSDSPRHDDALHARAQVIATVTGGTWTWAWADPNLTGSPAVQLIGGLERFGLDHGIPALFRPHLPAEEAHRLGLTDVAKPVTGLWTHAEVPLNPETTGIVLLDAEALRLPPPTAQALTATLHAPADPSLDLRRAVGAYAGYRGVSLVHATDGAVIPLPTAGERVTLTFGPSGVTAEMGRAD</sequence>
<dbReference type="OrthoDB" id="4428117at2"/>
<dbReference type="EMBL" id="CP003697">
    <property type="protein sequence ID" value="AGF71921.1"/>
    <property type="molecule type" value="Genomic_DNA"/>
</dbReference>
<keyword evidence="2" id="KW-1185">Reference proteome</keyword>
<name>M1P5J1_9CORY</name>
<proteinExistence type="predicted"/>
<reference evidence="1 2" key="1">
    <citation type="journal article" date="2012" name="Stand. Genomic Sci.">
        <title>Genome sequence of the halotolerant bacterium Corynebacterium halotolerans type strain YIM 70093(T) (= DSM 44683(T)).</title>
        <authorList>
            <person name="Ruckert C."/>
            <person name="Albersmeier A."/>
            <person name="Al-Dilaimi A."/>
            <person name="Niehaus K."/>
            <person name="Szczepanowski R."/>
            <person name="Kalinowski J."/>
        </authorList>
    </citation>
    <scope>NUCLEOTIDE SEQUENCE [LARGE SCALE GENOMIC DNA]</scope>
    <source>
        <strain evidence="1">YIM 70093</strain>
    </source>
</reference>
<dbReference type="HOGENOM" id="CLU_056145_0_0_11"/>
<dbReference type="Pfam" id="PF21813">
    <property type="entry name" value="DUF6882"/>
    <property type="match status" value="1"/>
</dbReference>
<protein>
    <submittedName>
        <fullName evidence="1">Uncharacterized protein</fullName>
    </submittedName>
</protein>
<organism evidence="1 2">
    <name type="scientific">Corynebacterium halotolerans YIM 70093 = DSM 44683</name>
    <dbReference type="NCBI Taxonomy" id="1121362"/>
    <lineage>
        <taxon>Bacteria</taxon>
        <taxon>Bacillati</taxon>
        <taxon>Actinomycetota</taxon>
        <taxon>Actinomycetes</taxon>
        <taxon>Mycobacteriales</taxon>
        <taxon>Corynebacteriaceae</taxon>
        <taxon>Corynebacterium</taxon>
    </lineage>
</organism>
<gene>
    <name evidence="1" type="ORF">A605_04560</name>
</gene>
<dbReference type="AlphaFoldDB" id="M1P5J1"/>
<dbReference type="RefSeq" id="WP_015400340.1">
    <property type="nucleotide sequence ID" value="NC_020302.1"/>
</dbReference>
<dbReference type="PATRIC" id="fig|1121362.3.peg.916"/>
<dbReference type="InterPro" id="IPR049249">
    <property type="entry name" value="DUF6882"/>
</dbReference>
<dbReference type="eggNOG" id="ENOG50328JT">
    <property type="taxonomic scope" value="Bacteria"/>
</dbReference>
<dbReference type="STRING" id="1121362.A605_04560"/>
<dbReference type="Proteomes" id="UP000011723">
    <property type="component" value="Chromosome"/>
</dbReference>
<evidence type="ECO:0000313" key="2">
    <source>
        <dbReference type="Proteomes" id="UP000011723"/>
    </source>
</evidence>